<dbReference type="AlphaFoldDB" id="A0A9W6SYM6"/>
<dbReference type="GO" id="GO:0008270">
    <property type="term" value="F:zinc ion binding"/>
    <property type="evidence" value="ECO:0007669"/>
    <property type="project" value="InterPro"/>
</dbReference>
<feature type="binding site" evidence="9">
    <location>
        <position position="351"/>
    </location>
    <ligand>
        <name>Zn(2+)</name>
        <dbReference type="ChEBI" id="CHEBI:29105"/>
        <note>catalytic</note>
    </ligand>
</feature>
<dbReference type="InterPro" id="IPR034016">
    <property type="entry name" value="M1_APN-typ"/>
</dbReference>
<evidence type="ECO:0000256" key="1">
    <source>
        <dbReference type="ARBA" id="ARBA00010136"/>
    </source>
</evidence>
<keyword evidence="2" id="KW-0031">Aminopeptidase</keyword>
<evidence type="ECO:0000313" key="14">
    <source>
        <dbReference type="Proteomes" id="UP001165120"/>
    </source>
</evidence>
<reference evidence="13" key="1">
    <citation type="submission" date="2023-04" db="EMBL/GenBank/DDBJ databases">
        <title>Candida boidinii NBRC 10035.</title>
        <authorList>
            <person name="Ichikawa N."/>
            <person name="Sato H."/>
            <person name="Tonouchi N."/>
        </authorList>
    </citation>
    <scope>NUCLEOTIDE SEQUENCE</scope>
    <source>
        <strain evidence="13">NBRC 10035</strain>
    </source>
</reference>
<dbReference type="PRINTS" id="PR00756">
    <property type="entry name" value="ALADIPTASE"/>
</dbReference>
<feature type="domain" description="Aminopeptidase N-like N-terminal" evidence="12">
    <location>
        <begin position="19"/>
        <end position="215"/>
    </location>
</feature>
<dbReference type="InterPro" id="IPR042097">
    <property type="entry name" value="Aminopeptidase_N-like_N_sf"/>
</dbReference>
<evidence type="ECO:0000256" key="9">
    <source>
        <dbReference type="PIRSR" id="PIRSR634016-3"/>
    </source>
</evidence>
<dbReference type="PANTHER" id="PTHR11533:SF171">
    <property type="entry name" value="AMINOPEPTIDASE"/>
    <property type="match status" value="1"/>
</dbReference>
<dbReference type="EMBL" id="BSXN01000822">
    <property type="protein sequence ID" value="GME69960.1"/>
    <property type="molecule type" value="Genomic_DNA"/>
</dbReference>
<keyword evidence="3" id="KW-0645">Protease</keyword>
<evidence type="ECO:0000256" key="6">
    <source>
        <dbReference type="ARBA" id="ARBA00022833"/>
    </source>
</evidence>
<dbReference type="GO" id="GO:0006508">
    <property type="term" value="P:proteolysis"/>
    <property type="evidence" value="ECO:0007669"/>
    <property type="project" value="UniProtKB-KW"/>
</dbReference>
<dbReference type="Gene3D" id="2.60.40.1730">
    <property type="entry name" value="tricorn interacting facor f3 domain"/>
    <property type="match status" value="1"/>
</dbReference>
<keyword evidence="5" id="KW-0378">Hydrolase</keyword>
<evidence type="ECO:0000256" key="4">
    <source>
        <dbReference type="ARBA" id="ARBA00022723"/>
    </source>
</evidence>
<protein>
    <submittedName>
        <fullName evidence="13">Unnamed protein product</fullName>
    </submittedName>
</protein>
<dbReference type="InterPro" id="IPR014782">
    <property type="entry name" value="Peptidase_M1_dom"/>
</dbReference>
<feature type="binding site" evidence="9">
    <location>
        <position position="332"/>
    </location>
    <ligand>
        <name>Zn(2+)</name>
        <dbReference type="ChEBI" id="CHEBI:29105"/>
        <note>catalytic</note>
    </ligand>
</feature>
<evidence type="ECO:0000256" key="8">
    <source>
        <dbReference type="PIRSR" id="PIRSR634016-1"/>
    </source>
</evidence>
<evidence type="ECO:0000256" key="5">
    <source>
        <dbReference type="ARBA" id="ARBA00022801"/>
    </source>
</evidence>
<dbReference type="InterPro" id="IPR050344">
    <property type="entry name" value="Peptidase_M1_aminopeptidases"/>
</dbReference>
<name>A0A9W6SYM6_CANBO</name>
<feature type="domain" description="Peptidase M1 membrane alanine aminopeptidase" evidence="11">
    <location>
        <begin position="256"/>
        <end position="473"/>
    </location>
</feature>
<evidence type="ECO:0000256" key="2">
    <source>
        <dbReference type="ARBA" id="ARBA00022438"/>
    </source>
</evidence>
<dbReference type="Pfam" id="PF17900">
    <property type="entry name" value="Peptidase_M1_N"/>
    <property type="match status" value="1"/>
</dbReference>
<dbReference type="Gene3D" id="1.10.390.10">
    <property type="entry name" value="Neutral Protease Domain 2"/>
    <property type="match status" value="1"/>
</dbReference>
<dbReference type="InterPro" id="IPR001930">
    <property type="entry name" value="Peptidase_M1"/>
</dbReference>
<dbReference type="GO" id="GO:0005737">
    <property type="term" value="C:cytoplasm"/>
    <property type="evidence" value="ECO:0007669"/>
    <property type="project" value="TreeGrafter"/>
</dbReference>
<dbReference type="FunFam" id="1.10.390.10:FF:000001">
    <property type="entry name" value="Aminopeptidase"/>
    <property type="match status" value="1"/>
</dbReference>
<dbReference type="GO" id="GO:0043171">
    <property type="term" value="P:peptide catabolic process"/>
    <property type="evidence" value="ECO:0007669"/>
    <property type="project" value="TreeGrafter"/>
</dbReference>
<comment type="caution">
    <text evidence="13">The sequence shown here is derived from an EMBL/GenBank/DDBJ whole genome shotgun (WGS) entry which is preliminary data.</text>
</comment>
<feature type="site" description="Transition state stabilizer" evidence="10">
    <location>
        <position position="414"/>
    </location>
</feature>
<dbReference type="GO" id="GO:0070006">
    <property type="term" value="F:metalloaminopeptidase activity"/>
    <property type="evidence" value="ECO:0007669"/>
    <property type="project" value="TreeGrafter"/>
</dbReference>
<organism evidence="13 14">
    <name type="scientific">Candida boidinii</name>
    <name type="common">Yeast</name>
    <dbReference type="NCBI Taxonomy" id="5477"/>
    <lineage>
        <taxon>Eukaryota</taxon>
        <taxon>Fungi</taxon>
        <taxon>Dikarya</taxon>
        <taxon>Ascomycota</taxon>
        <taxon>Saccharomycotina</taxon>
        <taxon>Pichiomycetes</taxon>
        <taxon>Pichiales</taxon>
        <taxon>Pichiaceae</taxon>
        <taxon>Ogataea</taxon>
        <taxon>Ogataea/Candida clade</taxon>
    </lineage>
</organism>
<comment type="cofactor">
    <cofactor evidence="9">
        <name>Zn(2+)</name>
        <dbReference type="ChEBI" id="CHEBI:29105"/>
    </cofactor>
    <text evidence="9">Binds 1 zinc ion per subunit.</text>
</comment>
<feature type="binding site" evidence="9">
    <location>
        <position position="328"/>
    </location>
    <ligand>
        <name>Zn(2+)</name>
        <dbReference type="ChEBI" id="CHEBI:29105"/>
        <note>catalytic</note>
    </ligand>
</feature>
<keyword evidence="7" id="KW-0482">Metalloprotease</keyword>
<dbReference type="InterPro" id="IPR027268">
    <property type="entry name" value="Peptidase_M4/M1_CTD_sf"/>
</dbReference>
<dbReference type="InterPro" id="IPR045357">
    <property type="entry name" value="Aminopeptidase_N-like_N"/>
</dbReference>
<evidence type="ECO:0000256" key="7">
    <source>
        <dbReference type="ARBA" id="ARBA00023049"/>
    </source>
</evidence>
<dbReference type="SUPFAM" id="SSF55486">
    <property type="entry name" value="Metalloproteases ('zincins'), catalytic domain"/>
    <property type="match status" value="1"/>
</dbReference>
<comment type="similarity">
    <text evidence="1">Belongs to the peptidase M1 family.</text>
</comment>
<keyword evidence="4 9" id="KW-0479">Metal-binding</keyword>
<dbReference type="GO" id="GO:0042277">
    <property type="term" value="F:peptide binding"/>
    <property type="evidence" value="ECO:0007669"/>
    <property type="project" value="TreeGrafter"/>
</dbReference>
<dbReference type="GO" id="GO:0016020">
    <property type="term" value="C:membrane"/>
    <property type="evidence" value="ECO:0007669"/>
    <property type="project" value="TreeGrafter"/>
</dbReference>
<dbReference type="PANTHER" id="PTHR11533">
    <property type="entry name" value="PROTEASE M1 ZINC METALLOPROTEASE"/>
    <property type="match status" value="1"/>
</dbReference>
<dbReference type="Pfam" id="PF01433">
    <property type="entry name" value="Peptidase_M1"/>
    <property type="match status" value="1"/>
</dbReference>
<accession>A0A9W6SYM6</accession>
<dbReference type="SUPFAM" id="SSF63737">
    <property type="entry name" value="Leukotriene A4 hydrolase N-terminal domain"/>
    <property type="match status" value="1"/>
</dbReference>
<dbReference type="Gene3D" id="2.60.40.1910">
    <property type="match status" value="1"/>
</dbReference>
<evidence type="ECO:0000256" key="3">
    <source>
        <dbReference type="ARBA" id="ARBA00022670"/>
    </source>
</evidence>
<evidence type="ECO:0000313" key="13">
    <source>
        <dbReference type="EMBL" id="GME69960.1"/>
    </source>
</evidence>
<dbReference type="CDD" id="cd09601">
    <property type="entry name" value="M1_APN-Q_like"/>
    <property type="match status" value="1"/>
</dbReference>
<evidence type="ECO:0000259" key="11">
    <source>
        <dbReference type="Pfam" id="PF01433"/>
    </source>
</evidence>
<sequence>MASYPDTSKHDHLPLTYKANHYKLVLSNINKDKNTFEGKVSIKFDIIDETDSIILNQKFLKITKATGNLNITKTESVVSIKSITNDDVEQTVIFELDQKISKGVFTMDIEFNGIIRKDMCGFYTSSYKDDAGNTNHILTTQFESVDARSAFPCYDEPNAKAQFEVSLIVEEDEEVLANMPILSSKTLDDGKKGSSDANRLKIVTFETTPLMSTYLLAWCIGKFDYIESFTKTTKYQGKPIPIRVYTKPNNSEQGRFALEMACKSVDYFSEIFNIDYVLPKLDLLAIPEFGANAMENFGMVSFRATALLFDPKTSDSKYQQKVAYVVAHELAHQWFGNLVTMNWWNELWLNEGFATFVGYLAVDKYYPDWNIFTEFVANDIQTALTLDGLKNTHAIEVPIQHAYEVDEVFDTISYLKGASVIRMLSSSLGNETFLKGVANYVNTHKFGNAKTSDLWNGISEVVGKDVNSLMEPWIKAEGYPYIYVETDDKNEEIKLTQKRFLSTGSGDSSEGATKWWIPLNLEFSDNNGVKVENETVSTLPASFDSESINIPIKLNEIDNYSFFQD</sequence>
<keyword evidence="14" id="KW-1185">Reference proteome</keyword>
<gene>
    <name evidence="13" type="ORF">Cboi02_000266500</name>
</gene>
<evidence type="ECO:0000256" key="10">
    <source>
        <dbReference type="PIRSR" id="PIRSR634016-4"/>
    </source>
</evidence>
<proteinExistence type="inferred from homology"/>
<feature type="active site" description="Proton acceptor" evidence="8">
    <location>
        <position position="329"/>
    </location>
</feature>
<keyword evidence="6 9" id="KW-0862">Zinc</keyword>
<dbReference type="Proteomes" id="UP001165120">
    <property type="component" value="Unassembled WGS sequence"/>
</dbReference>
<evidence type="ECO:0000259" key="12">
    <source>
        <dbReference type="Pfam" id="PF17900"/>
    </source>
</evidence>